<feature type="region of interest" description="Disordered" evidence="1">
    <location>
        <begin position="1"/>
        <end position="28"/>
    </location>
</feature>
<accession>Q6Z383</accession>
<protein>
    <submittedName>
        <fullName evidence="2">Uncharacterized protein</fullName>
    </submittedName>
</protein>
<reference evidence="3" key="1">
    <citation type="journal article" date="2005" name="Nature">
        <title>The map-based sequence of the rice genome.</title>
        <authorList>
            <consortium name="International rice genome sequencing project (IRGSP)"/>
            <person name="Matsumoto T."/>
            <person name="Wu J."/>
            <person name="Kanamori H."/>
            <person name="Katayose Y."/>
            <person name="Fujisawa M."/>
            <person name="Namiki N."/>
            <person name="Mizuno H."/>
            <person name="Yamamoto K."/>
            <person name="Antonio B.A."/>
            <person name="Baba T."/>
            <person name="Sakata K."/>
            <person name="Nagamura Y."/>
            <person name="Aoki H."/>
            <person name="Arikawa K."/>
            <person name="Arita K."/>
            <person name="Bito T."/>
            <person name="Chiden Y."/>
            <person name="Fujitsuka N."/>
            <person name="Fukunaka R."/>
            <person name="Hamada M."/>
            <person name="Harada C."/>
            <person name="Hayashi A."/>
            <person name="Hijishita S."/>
            <person name="Honda M."/>
            <person name="Hosokawa S."/>
            <person name="Ichikawa Y."/>
            <person name="Idonuma A."/>
            <person name="Iijima M."/>
            <person name="Ikeda M."/>
            <person name="Ikeno M."/>
            <person name="Ito K."/>
            <person name="Ito S."/>
            <person name="Ito T."/>
            <person name="Ito Y."/>
            <person name="Ito Y."/>
            <person name="Iwabuchi A."/>
            <person name="Kamiya K."/>
            <person name="Karasawa W."/>
            <person name="Kurita K."/>
            <person name="Katagiri S."/>
            <person name="Kikuta A."/>
            <person name="Kobayashi H."/>
            <person name="Kobayashi N."/>
            <person name="Machita K."/>
            <person name="Maehara T."/>
            <person name="Masukawa M."/>
            <person name="Mizubayashi T."/>
            <person name="Mukai Y."/>
            <person name="Nagasaki H."/>
            <person name="Nagata Y."/>
            <person name="Naito S."/>
            <person name="Nakashima M."/>
            <person name="Nakama Y."/>
            <person name="Nakamichi Y."/>
            <person name="Nakamura M."/>
            <person name="Meguro A."/>
            <person name="Negishi M."/>
            <person name="Ohta I."/>
            <person name="Ohta T."/>
            <person name="Okamoto M."/>
            <person name="Ono N."/>
            <person name="Saji S."/>
            <person name="Sakaguchi M."/>
            <person name="Sakai K."/>
            <person name="Shibata M."/>
            <person name="Shimokawa T."/>
            <person name="Song J."/>
            <person name="Takazaki Y."/>
            <person name="Terasawa K."/>
            <person name="Tsugane M."/>
            <person name="Tsuji K."/>
            <person name="Ueda S."/>
            <person name="Waki K."/>
            <person name="Yamagata H."/>
            <person name="Yamamoto M."/>
            <person name="Yamamoto S."/>
            <person name="Yamane H."/>
            <person name="Yoshiki S."/>
            <person name="Yoshihara R."/>
            <person name="Yukawa K."/>
            <person name="Zhong H."/>
            <person name="Yano M."/>
            <person name="Yuan Q."/>
            <person name="Ouyang S."/>
            <person name="Liu J."/>
            <person name="Jones K.M."/>
            <person name="Gansberger K."/>
            <person name="Moffat K."/>
            <person name="Hill J."/>
            <person name="Bera J."/>
            <person name="Fadrosh D."/>
            <person name="Jin S."/>
            <person name="Johri S."/>
            <person name="Kim M."/>
            <person name="Overton L."/>
            <person name="Reardon M."/>
            <person name="Tsitrin T."/>
            <person name="Vuong H."/>
            <person name="Weaver B."/>
            <person name="Ciecko A."/>
            <person name="Tallon L."/>
            <person name="Jackson J."/>
            <person name="Pai G."/>
            <person name="Aken S.V."/>
            <person name="Utterback T."/>
            <person name="Reidmuller S."/>
            <person name="Feldblyum T."/>
            <person name="Hsiao J."/>
            <person name="Zismann V."/>
            <person name="Iobst S."/>
            <person name="de Vazeille A.R."/>
            <person name="Buell C.R."/>
            <person name="Ying K."/>
            <person name="Li Y."/>
            <person name="Lu T."/>
            <person name="Huang Y."/>
            <person name="Zhao Q."/>
            <person name="Feng Q."/>
            <person name="Zhang L."/>
            <person name="Zhu J."/>
            <person name="Weng Q."/>
            <person name="Mu J."/>
            <person name="Lu Y."/>
            <person name="Fan D."/>
            <person name="Liu Y."/>
            <person name="Guan J."/>
            <person name="Zhang Y."/>
            <person name="Yu S."/>
            <person name="Liu X."/>
            <person name="Zhang Y."/>
            <person name="Hong G."/>
            <person name="Han B."/>
            <person name="Choisne N."/>
            <person name="Demange N."/>
            <person name="Orjeda G."/>
            <person name="Samain S."/>
            <person name="Cattolico L."/>
            <person name="Pelletier E."/>
            <person name="Couloux A."/>
            <person name="Segurens B."/>
            <person name="Wincker P."/>
            <person name="D'Hont A."/>
            <person name="Scarpelli C."/>
            <person name="Weissenbach J."/>
            <person name="Salanoubat M."/>
            <person name="Quetier F."/>
            <person name="Yu Y."/>
            <person name="Kim H.R."/>
            <person name="Rambo T."/>
            <person name="Currie J."/>
            <person name="Collura K."/>
            <person name="Luo M."/>
            <person name="Yang T."/>
            <person name="Ammiraju J.S.S."/>
            <person name="Engler F."/>
            <person name="Soderlund C."/>
            <person name="Wing R.A."/>
            <person name="Palmer L.E."/>
            <person name="de la Bastide M."/>
            <person name="Spiegel L."/>
            <person name="Nascimento L."/>
            <person name="Zutavern T."/>
            <person name="O'Shaughnessy A."/>
            <person name="Dike S."/>
            <person name="Dedhia N."/>
            <person name="Preston R."/>
            <person name="Balija V."/>
            <person name="McCombie W.R."/>
            <person name="Chow T."/>
            <person name="Chen H."/>
            <person name="Chung M."/>
            <person name="Chen C."/>
            <person name="Shaw J."/>
            <person name="Wu H."/>
            <person name="Hsiao K."/>
            <person name="Chao Y."/>
            <person name="Chu M."/>
            <person name="Cheng C."/>
            <person name="Hour A."/>
            <person name="Lee P."/>
            <person name="Lin S."/>
            <person name="Lin Y."/>
            <person name="Liou J."/>
            <person name="Liu S."/>
            <person name="Hsing Y."/>
            <person name="Raghuvanshi S."/>
            <person name="Mohanty A."/>
            <person name="Bharti A.K."/>
            <person name="Gaur A."/>
            <person name="Gupta V."/>
            <person name="Kumar D."/>
            <person name="Ravi V."/>
            <person name="Vij S."/>
            <person name="Kapur A."/>
            <person name="Khurana P."/>
            <person name="Khurana P."/>
            <person name="Khurana J.P."/>
            <person name="Tyagi A.K."/>
            <person name="Gaikwad K."/>
            <person name="Singh A."/>
            <person name="Dalal V."/>
            <person name="Srivastava S."/>
            <person name="Dixit A."/>
            <person name="Pal A.K."/>
            <person name="Ghazi I.A."/>
            <person name="Yadav M."/>
            <person name="Pandit A."/>
            <person name="Bhargava A."/>
            <person name="Sureshbabu K."/>
            <person name="Batra K."/>
            <person name="Sharma T.R."/>
            <person name="Mohapatra T."/>
            <person name="Singh N.K."/>
            <person name="Messing J."/>
            <person name="Nelson A.B."/>
            <person name="Fuks G."/>
            <person name="Kavchok S."/>
            <person name="Keizer G."/>
            <person name="Linton E."/>
            <person name="Llaca V."/>
            <person name="Song R."/>
            <person name="Tanyolac B."/>
            <person name="Young S."/>
            <person name="Ho-Il K."/>
            <person name="Hahn J.H."/>
            <person name="Sangsakoo G."/>
            <person name="Vanavichit A."/>
            <person name="de Mattos Luiz.A.T."/>
            <person name="Zimmer P.D."/>
            <person name="Malone G."/>
            <person name="Dellagostin O."/>
            <person name="de Oliveira A.C."/>
            <person name="Bevan M."/>
            <person name="Bancroft I."/>
            <person name="Minx P."/>
            <person name="Cordum H."/>
            <person name="Wilson R."/>
            <person name="Cheng Z."/>
            <person name="Jin W."/>
            <person name="Jiang J."/>
            <person name="Leong S.A."/>
            <person name="Iwama H."/>
            <person name="Gojobori T."/>
            <person name="Itoh T."/>
            <person name="Niimura Y."/>
            <person name="Fujii Y."/>
            <person name="Habara T."/>
            <person name="Sakai H."/>
            <person name="Sato Y."/>
            <person name="Wilson G."/>
            <person name="Kumar K."/>
            <person name="McCouch S."/>
            <person name="Juretic N."/>
            <person name="Hoen D."/>
            <person name="Wright S."/>
            <person name="Bruskiewich R."/>
            <person name="Bureau T."/>
            <person name="Miyao A."/>
            <person name="Hirochika H."/>
            <person name="Nishikawa T."/>
            <person name="Kadowaki K."/>
            <person name="Sugiura M."/>
            <person name="Burr B."/>
            <person name="Sasaki T."/>
        </authorList>
    </citation>
    <scope>NUCLEOTIDE SEQUENCE [LARGE SCALE GENOMIC DNA]</scope>
    <source>
        <strain evidence="3">cv. Nipponbare</strain>
    </source>
</reference>
<reference evidence="3" key="2">
    <citation type="journal article" date="2008" name="Nucleic Acids Res.">
        <title>The rice annotation project database (RAP-DB): 2008 update.</title>
        <authorList>
            <consortium name="The rice annotation project (RAP)"/>
        </authorList>
    </citation>
    <scope>GENOME REANNOTATION</scope>
    <source>
        <strain evidence="3">cv. Nipponbare</strain>
    </source>
</reference>
<dbReference type="AlphaFoldDB" id="Q6Z383"/>
<name>Q6Z383_ORYSJ</name>
<gene>
    <name evidence="2" type="primary">P0417F02.25</name>
</gene>
<evidence type="ECO:0000256" key="1">
    <source>
        <dbReference type="SAM" id="MobiDB-lite"/>
    </source>
</evidence>
<evidence type="ECO:0000313" key="2">
    <source>
        <dbReference type="EMBL" id="BAC84190.1"/>
    </source>
</evidence>
<dbReference type="EMBL" id="AP005257">
    <property type="protein sequence ID" value="BAC84190.1"/>
    <property type="molecule type" value="Genomic_DNA"/>
</dbReference>
<proteinExistence type="predicted"/>
<organism evidence="2 3">
    <name type="scientific">Oryza sativa subsp. japonica</name>
    <name type="common">Rice</name>
    <dbReference type="NCBI Taxonomy" id="39947"/>
    <lineage>
        <taxon>Eukaryota</taxon>
        <taxon>Viridiplantae</taxon>
        <taxon>Streptophyta</taxon>
        <taxon>Embryophyta</taxon>
        <taxon>Tracheophyta</taxon>
        <taxon>Spermatophyta</taxon>
        <taxon>Magnoliopsida</taxon>
        <taxon>Liliopsida</taxon>
        <taxon>Poales</taxon>
        <taxon>Poaceae</taxon>
        <taxon>BOP clade</taxon>
        <taxon>Oryzoideae</taxon>
        <taxon>Oryzeae</taxon>
        <taxon>Oryzinae</taxon>
        <taxon>Oryza</taxon>
        <taxon>Oryza sativa</taxon>
    </lineage>
</organism>
<dbReference type="Proteomes" id="UP000000763">
    <property type="component" value="Chromosome 7"/>
</dbReference>
<sequence>MNGLRTQSRHDELGQNSQVCSEQQKRRPPAKIGLDWAVPWFGRTAPCRRWMQGWRWTVWIASLWRLEGITDLSNRHNRHYLPIEEAHLPTSPTHLKQELSHILSS</sequence>
<evidence type="ECO:0000313" key="3">
    <source>
        <dbReference type="Proteomes" id="UP000000763"/>
    </source>
</evidence>